<reference evidence="1" key="2">
    <citation type="journal article" date="2009" name="Appl. Environ. Microbiol.">
        <title>Lateral transfer of genes for hexahydro-1,3,5-trinitro-1,3,5-triazine (RDX) degradation.</title>
        <authorList>
            <person name="Andeer P.F."/>
            <person name="Stahl D.A."/>
            <person name="Bruce N.C."/>
            <person name="Strand S.E."/>
        </authorList>
    </citation>
    <scope>NUCLEOTIDE SEQUENCE</scope>
    <source>
        <strain evidence="1">MA1</strain>
        <plasmid evidence="1">pMA1</plasmid>
    </source>
</reference>
<dbReference type="EMBL" id="FJ577793">
    <property type="protein sequence ID" value="ACO88860.1"/>
    <property type="molecule type" value="Genomic_DNA"/>
</dbReference>
<keyword evidence="1" id="KW-0614">Plasmid</keyword>
<evidence type="ECO:0000313" key="1">
    <source>
        <dbReference type="EMBL" id="ACO88860.1"/>
    </source>
</evidence>
<geneLocation type="plasmid" evidence="1">
    <name>pMA1</name>
</geneLocation>
<proteinExistence type="predicted"/>
<organism evidence="1">
    <name type="scientific">Microbacterium sp. MA1</name>
    <dbReference type="NCBI Taxonomy" id="614068"/>
    <lineage>
        <taxon>Bacteria</taxon>
        <taxon>Bacillati</taxon>
        <taxon>Actinomycetota</taxon>
        <taxon>Actinomycetes</taxon>
        <taxon>Micrococcales</taxon>
        <taxon>Microbacteriaceae</taxon>
        <taxon>Microbacterium</taxon>
    </lineage>
</organism>
<accession>C3UMW9</accession>
<sequence>MIYQTRIAPWRQTISLPGITHPQTPATCRAVDASSTWILDGLVQICPGCGLNTT</sequence>
<dbReference type="AlphaFoldDB" id="C3UMW9"/>
<reference evidence="1" key="1">
    <citation type="submission" date="2008-12" db="EMBL/GenBank/DDBJ databases">
        <authorList>
            <person name="Andeer P."/>
            <person name="Stahl D.A."/>
            <person name="Bruce N.C."/>
            <person name="Strand S.E."/>
        </authorList>
    </citation>
    <scope>NUCLEOTIDE SEQUENCE</scope>
    <source>
        <strain evidence="1">MA1</strain>
        <plasmid evidence="1">pMA1</plasmid>
    </source>
</reference>
<protein>
    <submittedName>
        <fullName evidence="1">Uncharacterized protein</fullName>
    </submittedName>
</protein>
<name>C3UMW9_9MICO</name>